<dbReference type="EMBL" id="CADCUX010000204">
    <property type="protein sequence ID" value="CAA9399305.1"/>
    <property type="molecule type" value="Genomic_DNA"/>
</dbReference>
<dbReference type="SUPFAM" id="SSF55681">
    <property type="entry name" value="Class II aaRS and biotin synthetases"/>
    <property type="match status" value="1"/>
</dbReference>
<sequence length="310" mass="34790">MRMTATTERMTYDIEGFHAELVEHGLIIPTGIKGAYGRGPVFEDILRRFNDLVTRIAAPDKAQELMFPPILARAMIEKVGYMDNFPQLAGSVHSFSGTDAQARELSAKVHAGERWEDMLAPTDVMLTPAACYPVYPTFSGLLPEGGRLVTVLNWVFRHEPSDEPTRLQHFRMREFIRVGKPDDVVTWRDAWLERGLALLRGLQLPVQSDVASDPFFGRAGKMMAANQVDQRLKFEILCPVISQEKPTAICSFNWHQDHFSGKFGIKNADGSVAHTACLGFGLERVTLALIKAHGFDPADWPQTVREQLWP</sequence>
<protein>
    <submittedName>
        <fullName evidence="1">Archaeal seryl-tRNA synthetase-related sequence</fullName>
    </submittedName>
</protein>
<gene>
    <name evidence="1" type="ORF">AVDCRST_MAG51-804</name>
</gene>
<reference evidence="1" key="1">
    <citation type="submission" date="2020-02" db="EMBL/GenBank/DDBJ databases">
        <authorList>
            <person name="Meier V. D."/>
        </authorList>
    </citation>
    <scope>NUCLEOTIDE SEQUENCE</scope>
    <source>
        <strain evidence="1">AVDCRST_MAG51</strain>
    </source>
</reference>
<dbReference type="AlphaFoldDB" id="A0A6J4P0P2"/>
<dbReference type="CDD" id="cd00670">
    <property type="entry name" value="Gly_His_Pro_Ser_Thr_tRS_core"/>
    <property type="match status" value="1"/>
</dbReference>
<name>A0A6J4P0P2_9BURK</name>
<organism evidence="1">
    <name type="scientific">uncultured Ramlibacter sp</name>
    <dbReference type="NCBI Taxonomy" id="260755"/>
    <lineage>
        <taxon>Bacteria</taxon>
        <taxon>Pseudomonadati</taxon>
        <taxon>Pseudomonadota</taxon>
        <taxon>Betaproteobacteria</taxon>
        <taxon>Burkholderiales</taxon>
        <taxon>Comamonadaceae</taxon>
        <taxon>Ramlibacter</taxon>
        <taxon>environmental samples</taxon>
    </lineage>
</organism>
<dbReference type="NCBIfam" id="NF005479">
    <property type="entry name" value="PRK07080.1"/>
    <property type="match status" value="1"/>
</dbReference>
<accession>A0A6J4P0P2</accession>
<dbReference type="InterPro" id="IPR045864">
    <property type="entry name" value="aa-tRNA-synth_II/BPL/LPL"/>
</dbReference>
<evidence type="ECO:0000313" key="1">
    <source>
        <dbReference type="EMBL" id="CAA9399305.1"/>
    </source>
</evidence>
<proteinExistence type="predicted"/>
<keyword evidence="1" id="KW-0436">Ligase</keyword>
<dbReference type="GO" id="GO:0004812">
    <property type="term" value="F:aminoacyl-tRNA ligase activity"/>
    <property type="evidence" value="ECO:0007669"/>
    <property type="project" value="UniProtKB-KW"/>
</dbReference>
<keyword evidence="1" id="KW-0030">Aminoacyl-tRNA synthetase</keyword>
<dbReference type="Gene3D" id="3.30.930.10">
    <property type="entry name" value="Bira Bifunctional Protein, Domain 2"/>
    <property type="match status" value="1"/>
</dbReference>